<accession>A0ABQ4WFB7</accession>
<organism evidence="1 2">
    <name type="scientific">Tanacetum coccineum</name>
    <dbReference type="NCBI Taxonomy" id="301880"/>
    <lineage>
        <taxon>Eukaryota</taxon>
        <taxon>Viridiplantae</taxon>
        <taxon>Streptophyta</taxon>
        <taxon>Embryophyta</taxon>
        <taxon>Tracheophyta</taxon>
        <taxon>Spermatophyta</taxon>
        <taxon>Magnoliopsida</taxon>
        <taxon>eudicotyledons</taxon>
        <taxon>Gunneridae</taxon>
        <taxon>Pentapetalae</taxon>
        <taxon>asterids</taxon>
        <taxon>campanulids</taxon>
        <taxon>Asterales</taxon>
        <taxon>Asteraceae</taxon>
        <taxon>Asteroideae</taxon>
        <taxon>Anthemideae</taxon>
        <taxon>Anthemidinae</taxon>
        <taxon>Tanacetum</taxon>
    </lineage>
</organism>
<reference evidence="1" key="2">
    <citation type="submission" date="2022-01" db="EMBL/GenBank/DDBJ databases">
        <authorList>
            <person name="Yamashiro T."/>
            <person name="Shiraishi A."/>
            <person name="Satake H."/>
            <person name="Nakayama K."/>
        </authorList>
    </citation>
    <scope>NUCLEOTIDE SEQUENCE</scope>
</reference>
<evidence type="ECO:0000313" key="2">
    <source>
        <dbReference type="Proteomes" id="UP001151760"/>
    </source>
</evidence>
<protein>
    <submittedName>
        <fullName evidence="1">Uncharacterized protein</fullName>
    </submittedName>
</protein>
<dbReference type="EMBL" id="BQNB010008596">
    <property type="protein sequence ID" value="GJS51571.1"/>
    <property type="molecule type" value="Genomic_DNA"/>
</dbReference>
<comment type="caution">
    <text evidence="1">The sequence shown here is derived from an EMBL/GenBank/DDBJ whole genome shotgun (WGS) entry which is preliminary data.</text>
</comment>
<name>A0ABQ4WFB7_9ASTR</name>
<sequence length="108" mass="12418">MWRQKNSGAIGDFADVATLFGYDTRTMSQRYRVLLMRTYALDFGGRREGEGGIMACHWRHYFEFHIGLASTTIETHKAFLKDEEAEDVDVHSYRNMIGSVDVLDSYLA</sequence>
<keyword evidence="2" id="KW-1185">Reference proteome</keyword>
<evidence type="ECO:0000313" key="1">
    <source>
        <dbReference type="EMBL" id="GJS51571.1"/>
    </source>
</evidence>
<reference evidence="1" key="1">
    <citation type="journal article" date="2022" name="Int. J. Mol. Sci.">
        <title>Draft Genome of Tanacetum Coccineum: Genomic Comparison of Closely Related Tanacetum-Family Plants.</title>
        <authorList>
            <person name="Yamashiro T."/>
            <person name="Shiraishi A."/>
            <person name="Nakayama K."/>
            <person name="Satake H."/>
        </authorList>
    </citation>
    <scope>NUCLEOTIDE SEQUENCE</scope>
</reference>
<dbReference type="Proteomes" id="UP001151760">
    <property type="component" value="Unassembled WGS sequence"/>
</dbReference>
<gene>
    <name evidence="1" type="ORF">Tco_0624933</name>
</gene>
<proteinExistence type="predicted"/>